<keyword evidence="1" id="KW-0472">Membrane</keyword>
<dbReference type="KEGG" id="cdc:CD196_3425"/>
<evidence type="ECO:0000313" key="3">
    <source>
        <dbReference type="Proteomes" id="UP000002068"/>
    </source>
</evidence>
<keyword evidence="1" id="KW-1133">Transmembrane helix</keyword>
<dbReference type="HOGENOM" id="CLU_099729_1_0_9"/>
<feature type="transmembrane region" description="Helical" evidence="1">
    <location>
        <begin position="116"/>
        <end position="135"/>
    </location>
</feature>
<proteinExistence type="predicted"/>
<evidence type="ECO:0000313" key="2">
    <source>
        <dbReference type="EMBL" id="CBA66912.1"/>
    </source>
</evidence>
<evidence type="ECO:0000256" key="1">
    <source>
        <dbReference type="SAM" id="Phobius"/>
    </source>
</evidence>
<dbReference type="EMBL" id="FN538970">
    <property type="protein sequence ID" value="CBA66912.1"/>
    <property type="molecule type" value="Genomic_DNA"/>
</dbReference>
<name>A0A0H3N740_CLODC</name>
<feature type="transmembrane region" description="Helical" evidence="1">
    <location>
        <begin position="20"/>
        <end position="39"/>
    </location>
</feature>
<feature type="transmembrane region" description="Helical" evidence="1">
    <location>
        <begin position="190"/>
        <end position="211"/>
    </location>
</feature>
<gene>
    <name evidence="2" type="ordered locus">CD196_3425</name>
</gene>
<keyword evidence="1" id="KW-0812">Transmembrane</keyword>
<dbReference type="AlphaFoldDB" id="A0A0H3N740"/>
<feature type="transmembrane region" description="Helical" evidence="1">
    <location>
        <begin position="147"/>
        <end position="170"/>
    </location>
</feature>
<accession>A0A0H3N740</accession>
<reference evidence="2 3" key="1">
    <citation type="journal article" date="2009" name="Genome Biol.">
        <title>Comparative genome and phenotypic analysis of Clostridium difficile 027 strains provides insight into the evolution of a hypervirulent bacterium.</title>
        <authorList>
            <person name="Stabler R.A."/>
            <person name="He M."/>
            <person name="Dawson L."/>
            <person name="Martin M."/>
            <person name="Valiente E."/>
            <person name="Corton C."/>
            <person name="Lawley T.D."/>
            <person name="Sebaihia M."/>
            <person name="Quail M.A."/>
            <person name="Rose G."/>
            <person name="Gerding D.N."/>
            <person name="Gibert M."/>
            <person name="Popoff M.R."/>
            <person name="Parkhill J."/>
            <person name="Dougan G."/>
            <person name="Wren B.W."/>
        </authorList>
    </citation>
    <scope>NUCLEOTIDE SEQUENCE [LARGE SCALE GENOMIC DNA]</scope>
    <source>
        <strain evidence="2 3">CD196</strain>
    </source>
</reference>
<sequence length="227" mass="24982">MRLGRLICGDIHFQWKYGFYFIYFILTVLYVCGIAALTGHWKTDIASIMIYSDPAAMGLFFMGAIVLLEKSQKVLNAMVVSPVKVSEYILSKTIALIAISTIIAVILGFVSGSNHLLGIAVGTALTSAIFTMLGIIAATKISNLNQFLIVIMPIEIVCFVPPIVGLFVKLPDIFRFFPFTACMNLITGKSILLSFDMVLVIATLIILYIVARHTVKHMWRSLGGVKL</sequence>
<organism evidence="2 3">
    <name type="scientific">Clostridioides difficile (strain CD196)</name>
    <name type="common">Peptoclostridium difficile</name>
    <dbReference type="NCBI Taxonomy" id="645462"/>
    <lineage>
        <taxon>Bacteria</taxon>
        <taxon>Bacillati</taxon>
        <taxon>Bacillota</taxon>
        <taxon>Clostridia</taxon>
        <taxon>Peptostreptococcales</taxon>
        <taxon>Peptostreptococcaceae</taxon>
        <taxon>Clostridioides</taxon>
    </lineage>
</organism>
<dbReference type="RefSeq" id="WP_009894084.1">
    <property type="nucleotide sequence ID" value="NC_013315.1"/>
</dbReference>
<dbReference type="Proteomes" id="UP000002068">
    <property type="component" value="Chromosome"/>
</dbReference>
<feature type="transmembrane region" description="Helical" evidence="1">
    <location>
        <begin position="89"/>
        <end position="110"/>
    </location>
</feature>
<feature type="transmembrane region" description="Helical" evidence="1">
    <location>
        <begin position="45"/>
        <end position="68"/>
    </location>
</feature>
<protein>
    <submittedName>
        <fullName evidence="2">Abc transporter, permease protein</fullName>
    </submittedName>
</protein>